<dbReference type="CDD" id="cd04821">
    <property type="entry name" value="PA_M28_1_2"/>
    <property type="match status" value="1"/>
</dbReference>
<dbReference type="InterPro" id="IPR046450">
    <property type="entry name" value="PA_dom_sf"/>
</dbReference>
<organism evidence="10 11">
    <name type="scientific">Brevundimonas goettingensis</name>
    <dbReference type="NCBI Taxonomy" id="2774190"/>
    <lineage>
        <taxon>Bacteria</taxon>
        <taxon>Pseudomonadati</taxon>
        <taxon>Pseudomonadota</taxon>
        <taxon>Alphaproteobacteria</taxon>
        <taxon>Caulobacterales</taxon>
        <taxon>Caulobacteraceae</taxon>
        <taxon>Brevundimonas</taxon>
    </lineage>
</organism>
<dbReference type="GO" id="GO:0006508">
    <property type="term" value="P:proteolysis"/>
    <property type="evidence" value="ECO:0007669"/>
    <property type="project" value="UniProtKB-KW"/>
</dbReference>
<accession>A0A975GX06</accession>
<gene>
    <name evidence="10" type="ORF">IFJ75_12080</name>
</gene>
<keyword evidence="2" id="KW-0645">Protease</keyword>
<dbReference type="PANTHER" id="PTHR12147">
    <property type="entry name" value="METALLOPEPTIDASE M28 FAMILY MEMBER"/>
    <property type="match status" value="1"/>
</dbReference>
<dbReference type="Gene3D" id="3.40.630.10">
    <property type="entry name" value="Zn peptidases"/>
    <property type="match status" value="1"/>
</dbReference>
<keyword evidence="1" id="KW-0031">Aminopeptidase</keyword>
<dbReference type="KEGG" id="bgoe:IFJ75_12080"/>
<dbReference type="Pfam" id="PF04389">
    <property type="entry name" value="Peptidase_M28"/>
    <property type="match status" value="1"/>
</dbReference>
<dbReference type="PANTHER" id="PTHR12147:SF56">
    <property type="entry name" value="AMINOPEPTIDASE YDR415C-RELATED"/>
    <property type="match status" value="1"/>
</dbReference>
<proteinExistence type="predicted"/>
<keyword evidence="6" id="KW-0862">Zinc</keyword>
<keyword evidence="11" id="KW-1185">Reference proteome</keyword>
<feature type="chain" id="PRO_5037616688" evidence="8">
    <location>
        <begin position="28"/>
        <end position="561"/>
    </location>
</feature>
<keyword evidence="4 8" id="KW-0732">Signal</keyword>
<feature type="domain" description="Peptidase M28" evidence="9">
    <location>
        <begin position="310"/>
        <end position="526"/>
    </location>
</feature>
<sequence length="561" mass="61309">MRLTLSLAALMSGVALSTMSLATMAVAQSSEPAFDAAKLSEHIRILADDSFEGRGIATEAEPKVVKYLSEQYAAAGFEPGGDLQADGSRLWTQAVTLNRFEVEDFKAQLKVGDWTLPLAQGEQIVASTRLPNASGHVMLMNAPLVFVGYGIHAPERNWDDFKGMDLKGKILVVLVNDADFEDPTLDTFGGKAMTYYGRWTYKYEEAARQGAAGVLIVHETAPASYGWGTVRNSWTAPQFDIERTDPSKDRVAMEAWIQRDVAVQMFQHAGLDFEALKLQARSRDFRPVELTGAGLNAMFDLKTDRIESHNVVARLPGTTHPDETILYTAHWDHIGVGTPDANGDAIFNGAVDNASGTAGLLEIARVFGAAPRAQRSIVAISFTGEESGLLGSTYYAANPLYPLAKTVGGFNMDSANVYGRTTAMSIIGFGQSDLDERVTAEVEAQGRVIEPDGNTQAGYYFRSDHFPLAKEGVPMAYAESGGSFRDAPIEARIAARDEYTAKRYHQADDEWSADWDYRGQMEDLTVYYDIGRALADSRDWPQWKSGSEFGPARAVSAAERE</sequence>
<dbReference type="Gene3D" id="3.50.30.30">
    <property type="match status" value="1"/>
</dbReference>
<dbReference type="Proteomes" id="UP000663918">
    <property type="component" value="Chromosome"/>
</dbReference>
<evidence type="ECO:0000256" key="5">
    <source>
        <dbReference type="ARBA" id="ARBA00022801"/>
    </source>
</evidence>
<dbReference type="EMBL" id="CP062222">
    <property type="protein sequence ID" value="QTC90025.1"/>
    <property type="molecule type" value="Genomic_DNA"/>
</dbReference>
<dbReference type="FunFam" id="3.40.630.10:FF:000088">
    <property type="entry name" value="Peptidase M20"/>
    <property type="match status" value="1"/>
</dbReference>
<evidence type="ECO:0000256" key="7">
    <source>
        <dbReference type="SAM" id="MobiDB-lite"/>
    </source>
</evidence>
<evidence type="ECO:0000256" key="1">
    <source>
        <dbReference type="ARBA" id="ARBA00022438"/>
    </source>
</evidence>
<evidence type="ECO:0000256" key="6">
    <source>
        <dbReference type="ARBA" id="ARBA00022833"/>
    </source>
</evidence>
<reference evidence="10" key="1">
    <citation type="submission" date="2020-09" db="EMBL/GenBank/DDBJ databases">
        <title>Brevundimonas sp. LVF2 isolated from a puddle in Goettingen, Germany.</title>
        <authorList>
            <person name="Friedrich I."/>
            <person name="Klassen A."/>
            <person name="Hannes N."/>
            <person name="Schneider D."/>
            <person name="Hertel R."/>
            <person name="Daniel R."/>
        </authorList>
    </citation>
    <scope>NUCLEOTIDE SEQUENCE</scope>
    <source>
        <strain evidence="10">LVF2</strain>
    </source>
</reference>
<keyword evidence="3" id="KW-0479">Metal-binding</keyword>
<evidence type="ECO:0000256" key="8">
    <source>
        <dbReference type="SAM" id="SignalP"/>
    </source>
</evidence>
<dbReference type="InterPro" id="IPR007484">
    <property type="entry name" value="Peptidase_M28"/>
</dbReference>
<keyword evidence="5" id="KW-0378">Hydrolase</keyword>
<dbReference type="GO" id="GO:0046872">
    <property type="term" value="F:metal ion binding"/>
    <property type="evidence" value="ECO:0007669"/>
    <property type="project" value="UniProtKB-KW"/>
</dbReference>
<dbReference type="AlphaFoldDB" id="A0A975GX06"/>
<dbReference type="InterPro" id="IPR045175">
    <property type="entry name" value="M28_fam"/>
</dbReference>
<dbReference type="GO" id="GO:0008235">
    <property type="term" value="F:metalloexopeptidase activity"/>
    <property type="evidence" value="ECO:0007669"/>
    <property type="project" value="InterPro"/>
</dbReference>
<protein>
    <submittedName>
        <fullName evidence="10">M28 family peptidase</fullName>
    </submittedName>
</protein>
<evidence type="ECO:0000256" key="4">
    <source>
        <dbReference type="ARBA" id="ARBA00022729"/>
    </source>
</evidence>
<evidence type="ECO:0000256" key="2">
    <source>
        <dbReference type="ARBA" id="ARBA00022670"/>
    </source>
</evidence>
<dbReference type="SUPFAM" id="SSF52025">
    <property type="entry name" value="PA domain"/>
    <property type="match status" value="1"/>
</dbReference>
<evidence type="ECO:0000256" key="3">
    <source>
        <dbReference type="ARBA" id="ARBA00022723"/>
    </source>
</evidence>
<evidence type="ECO:0000259" key="9">
    <source>
        <dbReference type="Pfam" id="PF04389"/>
    </source>
</evidence>
<evidence type="ECO:0000313" key="11">
    <source>
        <dbReference type="Proteomes" id="UP000663918"/>
    </source>
</evidence>
<feature type="region of interest" description="Disordered" evidence="7">
    <location>
        <begin position="541"/>
        <end position="561"/>
    </location>
</feature>
<dbReference type="SUPFAM" id="SSF53187">
    <property type="entry name" value="Zn-dependent exopeptidases"/>
    <property type="match status" value="1"/>
</dbReference>
<feature type="signal peptide" evidence="8">
    <location>
        <begin position="1"/>
        <end position="27"/>
    </location>
</feature>
<dbReference type="GO" id="GO:0004177">
    <property type="term" value="F:aminopeptidase activity"/>
    <property type="evidence" value="ECO:0007669"/>
    <property type="project" value="UniProtKB-KW"/>
</dbReference>
<evidence type="ECO:0000313" key="10">
    <source>
        <dbReference type="EMBL" id="QTC90025.1"/>
    </source>
</evidence>
<name>A0A975GX06_9CAUL</name>
<dbReference type="RefSeq" id="WP_207868442.1">
    <property type="nucleotide sequence ID" value="NZ_CP062222.1"/>
</dbReference>